<dbReference type="RefSeq" id="XP_025364923.1">
    <property type="nucleotide sequence ID" value="XM_025505013.1"/>
</dbReference>
<gene>
    <name evidence="13" type="ORF">BDZ90DRAFT_229330</name>
</gene>
<dbReference type="GO" id="GO:0000162">
    <property type="term" value="P:L-tryptophan biosynthetic process"/>
    <property type="evidence" value="ECO:0007669"/>
    <property type="project" value="TreeGrafter"/>
</dbReference>
<dbReference type="InterPro" id="IPR006805">
    <property type="entry name" value="Anth_synth_I_N"/>
</dbReference>
<evidence type="ECO:0000256" key="8">
    <source>
        <dbReference type="ARBA" id="ARBA00031329"/>
    </source>
</evidence>
<dbReference type="GO" id="GO:0046656">
    <property type="term" value="P:folic acid biosynthetic process"/>
    <property type="evidence" value="ECO:0007669"/>
    <property type="project" value="UniProtKB-KW"/>
</dbReference>
<feature type="domain" description="Chorismate-utilising enzyme C-terminal" evidence="11">
    <location>
        <begin position="564"/>
        <end position="801"/>
    </location>
</feature>
<dbReference type="OrthoDB" id="64220at2759"/>
<dbReference type="Proteomes" id="UP000245884">
    <property type="component" value="Unassembled WGS sequence"/>
</dbReference>
<dbReference type="AlphaFoldDB" id="A0A316V190"/>
<evidence type="ECO:0000259" key="11">
    <source>
        <dbReference type="Pfam" id="PF00425"/>
    </source>
</evidence>
<dbReference type="GO" id="GO:0046820">
    <property type="term" value="F:4-amino-4-deoxychorismate synthase activity"/>
    <property type="evidence" value="ECO:0007669"/>
    <property type="project" value="UniProtKB-EC"/>
</dbReference>
<evidence type="ECO:0000256" key="3">
    <source>
        <dbReference type="ARBA" id="ARBA00005970"/>
    </source>
</evidence>
<dbReference type="InterPro" id="IPR006221">
    <property type="entry name" value="TrpG/PapA_dom"/>
</dbReference>
<dbReference type="SUPFAM" id="SSF52317">
    <property type="entry name" value="Class I glutamine amidotransferase-like"/>
    <property type="match status" value="1"/>
</dbReference>
<evidence type="ECO:0000256" key="7">
    <source>
        <dbReference type="ARBA" id="ARBA00022962"/>
    </source>
</evidence>
<protein>
    <recommendedName>
        <fullName evidence="4">aminodeoxychorismate synthase</fullName>
        <ecNumber evidence="4">2.6.1.85</ecNumber>
    </recommendedName>
    <alternativeName>
        <fullName evidence="8">Para-aminobenzoate synthase</fullName>
    </alternativeName>
    <alternativeName>
        <fullName evidence="9">p-aminobenzoic acid synthase</fullName>
    </alternativeName>
</protein>
<dbReference type="STRING" id="1569628.A0A316V190"/>
<dbReference type="SUPFAM" id="SSF56322">
    <property type="entry name" value="ADC synthase"/>
    <property type="match status" value="2"/>
</dbReference>
<reference evidence="13 14" key="1">
    <citation type="journal article" date="2018" name="Mol. Biol. Evol.">
        <title>Broad Genomic Sampling Reveals a Smut Pathogenic Ancestry of the Fungal Clade Ustilaginomycotina.</title>
        <authorList>
            <person name="Kijpornyongpan T."/>
            <person name="Mondo S.J."/>
            <person name="Barry K."/>
            <person name="Sandor L."/>
            <person name="Lee J."/>
            <person name="Lipzen A."/>
            <person name="Pangilinan J."/>
            <person name="LaButti K."/>
            <person name="Hainaut M."/>
            <person name="Henrissat B."/>
            <person name="Grigoriev I.V."/>
            <person name="Spatafora J.W."/>
            <person name="Aime M.C."/>
        </authorList>
    </citation>
    <scope>NUCLEOTIDE SEQUENCE [LARGE SCALE GENOMIC DNA]</scope>
    <source>
        <strain evidence="13 14">MCA 5214</strain>
    </source>
</reference>
<dbReference type="PROSITE" id="PS51273">
    <property type="entry name" value="GATASE_TYPE_1"/>
    <property type="match status" value="1"/>
</dbReference>
<dbReference type="PANTHER" id="PTHR11236">
    <property type="entry name" value="AMINOBENZOATE/ANTHRANILATE SYNTHASE"/>
    <property type="match status" value="1"/>
</dbReference>
<dbReference type="GeneID" id="37026836"/>
<feature type="domain" description="Glutamine amidotransferase" evidence="10">
    <location>
        <begin position="28"/>
        <end position="195"/>
    </location>
</feature>
<evidence type="ECO:0000256" key="1">
    <source>
        <dbReference type="ARBA" id="ARBA00001000"/>
    </source>
</evidence>
<dbReference type="CDD" id="cd01743">
    <property type="entry name" value="GATase1_Anthranilate_Synthase"/>
    <property type="match status" value="1"/>
</dbReference>
<dbReference type="InterPro" id="IPR017926">
    <property type="entry name" value="GATASE"/>
</dbReference>
<dbReference type="GO" id="GO:0005737">
    <property type="term" value="C:cytoplasm"/>
    <property type="evidence" value="ECO:0007669"/>
    <property type="project" value="TreeGrafter"/>
</dbReference>
<evidence type="ECO:0000259" key="12">
    <source>
        <dbReference type="Pfam" id="PF04715"/>
    </source>
</evidence>
<evidence type="ECO:0000256" key="6">
    <source>
        <dbReference type="ARBA" id="ARBA00022909"/>
    </source>
</evidence>
<feature type="domain" description="Glutamine amidotransferase" evidence="10">
    <location>
        <begin position="222"/>
        <end position="261"/>
    </location>
</feature>
<evidence type="ECO:0000256" key="5">
    <source>
        <dbReference type="ARBA" id="ARBA00022679"/>
    </source>
</evidence>
<dbReference type="GO" id="GO:0008153">
    <property type="term" value="P:4-aminobenzoate biosynthetic process"/>
    <property type="evidence" value="ECO:0007669"/>
    <property type="project" value="TreeGrafter"/>
</dbReference>
<name>A0A316V190_9BASI</name>
<organism evidence="13 14">
    <name type="scientific">Jaminaea rosea</name>
    <dbReference type="NCBI Taxonomy" id="1569628"/>
    <lineage>
        <taxon>Eukaryota</taxon>
        <taxon>Fungi</taxon>
        <taxon>Dikarya</taxon>
        <taxon>Basidiomycota</taxon>
        <taxon>Ustilaginomycotina</taxon>
        <taxon>Exobasidiomycetes</taxon>
        <taxon>Microstromatales</taxon>
        <taxon>Microstromatales incertae sedis</taxon>
        <taxon>Jaminaea</taxon>
    </lineage>
</organism>
<dbReference type="UniPathway" id="UPA00077">
    <property type="reaction ID" value="UER00149"/>
</dbReference>
<dbReference type="InterPro" id="IPR029062">
    <property type="entry name" value="Class_I_gatase-like"/>
</dbReference>
<dbReference type="InterPro" id="IPR015890">
    <property type="entry name" value="Chorismate_C"/>
</dbReference>
<dbReference type="PANTHER" id="PTHR11236:SF18">
    <property type="entry name" value="AMINODEOXYCHORISMATE SYNTHASE"/>
    <property type="match status" value="1"/>
</dbReference>
<feature type="domain" description="Anthranilate synthase component I N-terminal" evidence="12">
    <location>
        <begin position="330"/>
        <end position="483"/>
    </location>
</feature>
<keyword evidence="14" id="KW-1185">Reference proteome</keyword>
<dbReference type="Pfam" id="PF04715">
    <property type="entry name" value="Anth_synt_I_N"/>
    <property type="match status" value="1"/>
</dbReference>
<keyword evidence="5" id="KW-0808">Transferase</keyword>
<keyword evidence="7" id="KW-0315">Glutamine amidotransferase</keyword>
<dbReference type="InterPro" id="IPR019999">
    <property type="entry name" value="Anth_synth_I-like"/>
</dbReference>
<dbReference type="GO" id="GO:0046654">
    <property type="term" value="P:tetrahydrofolate biosynthetic process"/>
    <property type="evidence" value="ECO:0007669"/>
    <property type="project" value="UniProtKB-UniPathway"/>
</dbReference>
<dbReference type="Gene3D" id="3.40.50.880">
    <property type="match status" value="1"/>
</dbReference>
<evidence type="ECO:0000313" key="13">
    <source>
        <dbReference type="EMBL" id="PWN30311.1"/>
    </source>
</evidence>
<comment type="pathway">
    <text evidence="2">Cofactor biosynthesis; tetrahydrofolate biosynthesis; 4-aminobenzoate from chorismate: step 1/2.</text>
</comment>
<evidence type="ECO:0000256" key="2">
    <source>
        <dbReference type="ARBA" id="ARBA00005009"/>
    </source>
</evidence>
<dbReference type="InterPro" id="IPR005801">
    <property type="entry name" value="ADC_synthase"/>
</dbReference>
<feature type="domain" description="Chorismate-utilising enzyme C-terminal" evidence="11">
    <location>
        <begin position="830"/>
        <end position="893"/>
    </location>
</feature>
<proteinExistence type="inferred from homology"/>
<accession>A0A316V190</accession>
<dbReference type="Gene3D" id="3.60.120.10">
    <property type="entry name" value="Anthranilate synthase"/>
    <property type="match status" value="1"/>
</dbReference>
<dbReference type="EC" id="2.6.1.85" evidence="4"/>
<dbReference type="PRINTS" id="PR00096">
    <property type="entry name" value="GATASE"/>
</dbReference>
<dbReference type="PRINTS" id="PR00099">
    <property type="entry name" value="CPSGATASE"/>
</dbReference>
<sequence>MNETTVGSSGHNPLTSTSSAVPLPRILIIDHFDSYTLNLLTLLAALCNDSSSVSDRVVVLPHTHHLLASQDAFCQHLLPHFDALILSPGPGSPDRKADFGFGLEYLRNAAKYRLPTLGVCLGHQGMATAFGGVVRRAKSIQHGTQSSLQYSKGDVPQAGIFANVPPGTRVTRYNSLTVDPSTLPECLEMTAYADDPRNDCVEAPPQVSELMRSRATSPTTTMESERCVLGLQHKTLPLWGVQFHPESIESREGVRMMHNFIEMARKWQKEGNETACGSSLKIPPSILAEGARYVAAARPSPTCGATLPKKLWKVVEVDFGDLPVAADKAEEVFARLFKKGARHPSVWLDSARPGDPQSNFSYMASPSCSIKYRAGSRTVELYGSRAQQRTSLRLDQGEDFWHCMHQAQQELQGLTHFDRSSGAPNVFRCGFVGYWGYEMGIDSLGLQEDETISSPGSEEVESLSASEFGFCPTVLQLDHSTGRWKGYILERQDGAQGSERRSRLLLSMKDLHGIGLSPADARKWADLVRTELTAISSTHARSILRAPPPLSTLISPLHPVDCPEDYQLKVEAARALIAQGESYELCLTSQFCGRLSNAGVDHFSVYRALRAKNPAPYAAFMELAPEDSSGDRRRTILSTSPERFLSKTSAGLVEMKPIKGTLPRAGLTALDKAHLSRLPTPEARNAWLQEQDALRRSLLQADKKERAENLMIVDLIRADLLSFCEAGSVHVPGLMRVESFESVHQLVTTVRGVVVGAGKGGMGEGVGPVEALRRCFPPGSMTGAPKRRSVTLLQRLEGKRRVSNAKETAALEAVQEECATPSINASSPAWRTSHRPRGVYSGALGWIGVDGATDFSVVIRTAVLDGDEVSVGAGGAITYLSDKEKEWQEVLDKVEALCMVDVRESSE</sequence>
<dbReference type="Pfam" id="PF00117">
    <property type="entry name" value="GATase"/>
    <property type="match status" value="2"/>
</dbReference>
<comment type="catalytic activity">
    <reaction evidence="1">
        <text>chorismate + L-glutamine = 4-amino-4-deoxychorismate + L-glutamate</text>
        <dbReference type="Rhea" id="RHEA:11672"/>
        <dbReference type="ChEBI" id="CHEBI:29748"/>
        <dbReference type="ChEBI" id="CHEBI:29985"/>
        <dbReference type="ChEBI" id="CHEBI:58359"/>
        <dbReference type="ChEBI" id="CHEBI:58406"/>
        <dbReference type="EC" id="2.6.1.85"/>
    </reaction>
</comment>
<evidence type="ECO:0000259" key="10">
    <source>
        <dbReference type="Pfam" id="PF00117"/>
    </source>
</evidence>
<evidence type="ECO:0000256" key="4">
    <source>
        <dbReference type="ARBA" id="ARBA00013139"/>
    </source>
</evidence>
<evidence type="ECO:0000256" key="9">
    <source>
        <dbReference type="ARBA" id="ARBA00031904"/>
    </source>
</evidence>
<comment type="similarity">
    <text evidence="3">In the C-terminal section; belongs to the anthranilate synthase component I family.</text>
</comment>
<dbReference type="EMBL" id="KZ819662">
    <property type="protein sequence ID" value="PWN30311.1"/>
    <property type="molecule type" value="Genomic_DNA"/>
</dbReference>
<evidence type="ECO:0000313" key="14">
    <source>
        <dbReference type="Proteomes" id="UP000245884"/>
    </source>
</evidence>
<dbReference type="Pfam" id="PF00425">
    <property type="entry name" value="Chorismate_bind"/>
    <property type="match status" value="2"/>
</dbReference>
<keyword evidence="6" id="KW-0289">Folate biosynthesis</keyword>